<dbReference type="SUPFAM" id="SSF142433">
    <property type="entry name" value="CinA-like"/>
    <property type="match status" value="1"/>
</dbReference>
<sequence>MTEELRQAAERLLDEAGRRRLTLAVAESLTGGMVASALADVPGASRVLVGAVVAYAMRVKSQVLGVDPVRLAEVGPVDSVVAEQMAAGVSRLMGADLGVATTGVAGPGGADGHEAGTVHLAVVSGWGTRLQELHLPGGRTQVRCTTTLRALEMVTQLLTSGVPGEGGRQAKEG</sequence>
<dbReference type="InterPro" id="IPR008136">
    <property type="entry name" value="CinA_C"/>
</dbReference>
<evidence type="ECO:0000313" key="2">
    <source>
        <dbReference type="EMBL" id="AYD90915.1"/>
    </source>
</evidence>
<dbReference type="Gene3D" id="3.90.950.20">
    <property type="entry name" value="CinA-like"/>
    <property type="match status" value="1"/>
</dbReference>
<reference evidence="2 3" key="1">
    <citation type="submission" date="2018-09" db="EMBL/GenBank/DDBJ databases">
        <authorList>
            <person name="Li J."/>
        </authorList>
    </citation>
    <scope>NUCLEOTIDE SEQUENCE [LARGE SCALE GENOMIC DNA]</scope>
    <source>
        <strain evidence="2 3">2129</strain>
    </source>
</reference>
<gene>
    <name evidence="2" type="ORF">D5R93_08670</name>
</gene>
<dbReference type="Proteomes" id="UP000273001">
    <property type="component" value="Chromosome"/>
</dbReference>
<evidence type="ECO:0000259" key="1">
    <source>
        <dbReference type="Pfam" id="PF02464"/>
    </source>
</evidence>
<protein>
    <submittedName>
        <fullName evidence="2">Nicotinamide-nucleotide amidohydrolase family protein</fullName>
    </submittedName>
</protein>
<dbReference type="RefSeq" id="WP_119836203.1">
    <property type="nucleotide sequence ID" value="NZ_CP032514.1"/>
</dbReference>
<evidence type="ECO:0000313" key="3">
    <source>
        <dbReference type="Proteomes" id="UP000273001"/>
    </source>
</evidence>
<dbReference type="InterPro" id="IPR036653">
    <property type="entry name" value="CinA-like_C"/>
</dbReference>
<keyword evidence="3" id="KW-1185">Reference proteome</keyword>
<proteinExistence type="predicted"/>
<organism evidence="2 3">
    <name type="scientific">Actinomyces lilanjuaniae</name>
    <dbReference type="NCBI Taxonomy" id="2321394"/>
    <lineage>
        <taxon>Bacteria</taxon>
        <taxon>Bacillati</taxon>
        <taxon>Actinomycetota</taxon>
        <taxon>Actinomycetes</taxon>
        <taxon>Actinomycetales</taxon>
        <taxon>Actinomycetaceae</taxon>
        <taxon>Actinomyces</taxon>
    </lineage>
</organism>
<accession>A0ABN5PR92</accession>
<dbReference type="EMBL" id="CP032514">
    <property type="protein sequence ID" value="AYD90915.1"/>
    <property type="molecule type" value="Genomic_DNA"/>
</dbReference>
<feature type="domain" description="CinA C-terminal" evidence="1">
    <location>
        <begin position="7"/>
        <end position="157"/>
    </location>
</feature>
<name>A0ABN5PR92_9ACTO</name>
<dbReference type="NCBIfam" id="TIGR00199">
    <property type="entry name" value="PncC_domain"/>
    <property type="match status" value="1"/>
</dbReference>
<dbReference type="Pfam" id="PF02464">
    <property type="entry name" value="CinA"/>
    <property type="match status" value="1"/>
</dbReference>